<evidence type="ECO:0000313" key="1">
    <source>
        <dbReference type="EMBL" id="ROO26327.1"/>
    </source>
</evidence>
<protein>
    <submittedName>
        <fullName evidence="1">Uncharacterized protein</fullName>
    </submittedName>
</protein>
<name>A0A423PL51_9GAMM</name>
<dbReference type="AlphaFoldDB" id="A0A423PL51"/>
<reference evidence="1 2" key="1">
    <citation type="submission" date="2013-10" db="EMBL/GenBank/DDBJ databases">
        <title>Salinisphaera orenii MK-B5 Genome Sequencing.</title>
        <authorList>
            <person name="Lai Q."/>
            <person name="Li C."/>
            <person name="Shao Z."/>
        </authorList>
    </citation>
    <scope>NUCLEOTIDE SEQUENCE [LARGE SCALE GENOMIC DNA]</scope>
    <source>
        <strain evidence="1 2">MK-B5</strain>
    </source>
</reference>
<dbReference type="EMBL" id="AYKH01000023">
    <property type="protein sequence ID" value="ROO26327.1"/>
    <property type="molecule type" value="Genomic_DNA"/>
</dbReference>
<sequence>MLCDVVMDPHEKSVGWARGPKTRISAAYAKRLLRECELWRDDIDRYREFGDHEFDTHEFRGFADEIEQRARMKGTSMDLALEMIAESRGLNFYTLRDKIREAKRLEGGRLVETVVERFGVSTEEAIDFVAEHYRHSKSALHRSVNCEHTKSK</sequence>
<gene>
    <name evidence="1" type="ORF">SAOR_11505</name>
</gene>
<comment type="caution">
    <text evidence="1">The sequence shown here is derived from an EMBL/GenBank/DDBJ whole genome shotgun (WGS) entry which is preliminary data.</text>
</comment>
<keyword evidence="2" id="KW-1185">Reference proteome</keyword>
<evidence type="ECO:0000313" key="2">
    <source>
        <dbReference type="Proteomes" id="UP000283993"/>
    </source>
</evidence>
<accession>A0A423PL51</accession>
<dbReference type="Proteomes" id="UP000283993">
    <property type="component" value="Unassembled WGS sequence"/>
</dbReference>
<organism evidence="1 2">
    <name type="scientific">Salinisphaera orenii MK-B5</name>
    <dbReference type="NCBI Taxonomy" id="856730"/>
    <lineage>
        <taxon>Bacteria</taxon>
        <taxon>Pseudomonadati</taxon>
        <taxon>Pseudomonadota</taxon>
        <taxon>Gammaproteobacteria</taxon>
        <taxon>Salinisphaerales</taxon>
        <taxon>Salinisphaeraceae</taxon>
        <taxon>Salinisphaera</taxon>
    </lineage>
</organism>
<proteinExistence type="predicted"/>